<evidence type="ECO:0000259" key="2">
    <source>
        <dbReference type="Pfam" id="PF12680"/>
    </source>
</evidence>
<name>A0ABS5T1N9_9GAMM</name>
<keyword evidence="1" id="KW-0732">Signal</keyword>
<reference evidence="3 4" key="1">
    <citation type="submission" date="2020-04" db="EMBL/GenBank/DDBJ databases">
        <title>Genome sequencing of Rosenbergiella species.</title>
        <authorList>
            <person name="Alvarez-Perez S."/>
            <person name="Lievens B."/>
        </authorList>
    </citation>
    <scope>NUCLEOTIDE SEQUENCE [LARGE SCALE GENOMIC DNA]</scope>
    <source>
        <strain evidence="3 4">S61</strain>
    </source>
</reference>
<dbReference type="EMBL" id="JABBFR010000035">
    <property type="protein sequence ID" value="MBT0725673.1"/>
    <property type="molecule type" value="Genomic_DNA"/>
</dbReference>
<proteinExistence type="predicted"/>
<dbReference type="InterPro" id="IPR009959">
    <property type="entry name" value="Cyclase_SnoaL-like"/>
</dbReference>
<feature type="signal peptide" evidence="1">
    <location>
        <begin position="1"/>
        <end position="22"/>
    </location>
</feature>
<dbReference type="InterPro" id="IPR037401">
    <property type="entry name" value="SnoaL-like"/>
</dbReference>
<sequence>MHKVKTLLLTVGVLLASTSSMAAPATQAASSSAETNRQLVVHFYNQFFNQHDTDAAAKVVAEDYRQHNPQVPDGKKPFVSYFTGYFKQHPQSRAKIIRSAVDGDLVWLHIHSTESAKDRGQAIVDIFRVRDGKIVEHWDVIQGVPETAANSNTMF</sequence>
<comment type="caution">
    <text evidence="3">The sequence shown here is derived from an EMBL/GenBank/DDBJ whole genome shotgun (WGS) entry which is preliminary data.</text>
</comment>
<organism evidence="3 4">
    <name type="scientific">Rosenbergiella gaditana</name>
    <dbReference type="NCBI Taxonomy" id="2726987"/>
    <lineage>
        <taxon>Bacteria</taxon>
        <taxon>Pseudomonadati</taxon>
        <taxon>Pseudomonadota</taxon>
        <taxon>Gammaproteobacteria</taxon>
        <taxon>Enterobacterales</taxon>
        <taxon>Erwiniaceae</taxon>
        <taxon>Rosenbergiella</taxon>
    </lineage>
</organism>
<protein>
    <submittedName>
        <fullName evidence="3">SnoaL-like domain-containing protein</fullName>
    </submittedName>
</protein>
<evidence type="ECO:0000256" key="1">
    <source>
        <dbReference type="SAM" id="SignalP"/>
    </source>
</evidence>
<keyword evidence="4" id="KW-1185">Reference proteome</keyword>
<dbReference type="Pfam" id="PF12680">
    <property type="entry name" value="SnoaL_2"/>
    <property type="match status" value="1"/>
</dbReference>
<evidence type="ECO:0000313" key="3">
    <source>
        <dbReference type="EMBL" id="MBT0725673.1"/>
    </source>
</evidence>
<dbReference type="SUPFAM" id="SSF54427">
    <property type="entry name" value="NTF2-like"/>
    <property type="match status" value="1"/>
</dbReference>
<feature type="chain" id="PRO_5045718043" evidence="1">
    <location>
        <begin position="23"/>
        <end position="155"/>
    </location>
</feature>
<evidence type="ECO:0000313" key="4">
    <source>
        <dbReference type="Proteomes" id="UP000790096"/>
    </source>
</evidence>
<dbReference type="PANTHER" id="PTHR38436">
    <property type="entry name" value="POLYKETIDE CYCLASE SNOAL-LIKE DOMAIN"/>
    <property type="match status" value="1"/>
</dbReference>
<gene>
    <name evidence="3" type="ORF">HH682_14890</name>
</gene>
<dbReference type="Gene3D" id="3.10.450.50">
    <property type="match status" value="1"/>
</dbReference>
<feature type="domain" description="SnoaL-like" evidence="2">
    <location>
        <begin position="41"/>
        <end position="137"/>
    </location>
</feature>
<accession>A0ABS5T1N9</accession>
<dbReference type="RefSeq" id="WP_214238279.1">
    <property type="nucleotide sequence ID" value="NZ_JABBFR010000035.1"/>
</dbReference>
<dbReference type="InterPro" id="IPR032710">
    <property type="entry name" value="NTF2-like_dom_sf"/>
</dbReference>
<dbReference type="PANTHER" id="PTHR38436:SF1">
    <property type="entry name" value="ESTER CYCLASE"/>
    <property type="match status" value="1"/>
</dbReference>
<dbReference type="Proteomes" id="UP000790096">
    <property type="component" value="Unassembled WGS sequence"/>
</dbReference>